<dbReference type="PANTHER" id="PTHR19918:SF8">
    <property type="entry name" value="FI02843P"/>
    <property type="match status" value="1"/>
</dbReference>
<evidence type="ECO:0000256" key="3">
    <source>
        <dbReference type="ARBA" id="ARBA00022618"/>
    </source>
</evidence>
<proteinExistence type="inferred from homology"/>
<dbReference type="Gene3D" id="2.130.10.10">
    <property type="entry name" value="YVTN repeat-like/Quinoprotein amine dehydrogenase"/>
    <property type="match status" value="1"/>
</dbReference>
<dbReference type="InterPro" id="IPR056150">
    <property type="entry name" value="WD40_CDC20-Fz"/>
</dbReference>
<evidence type="ECO:0000256" key="6">
    <source>
        <dbReference type="ARBA" id="ARBA00023306"/>
    </source>
</evidence>
<name>A0A8H5D611_9AGAR</name>
<dbReference type="GO" id="GO:0005680">
    <property type="term" value="C:anaphase-promoting complex"/>
    <property type="evidence" value="ECO:0007669"/>
    <property type="project" value="TreeGrafter"/>
</dbReference>
<dbReference type="InterPro" id="IPR036322">
    <property type="entry name" value="WD40_repeat_dom_sf"/>
</dbReference>
<evidence type="ECO:0000313" key="11">
    <source>
        <dbReference type="Proteomes" id="UP000559027"/>
    </source>
</evidence>
<evidence type="ECO:0000313" key="10">
    <source>
        <dbReference type="EMBL" id="KAF5353378.1"/>
    </source>
</evidence>
<dbReference type="AlphaFoldDB" id="A0A8H5D611"/>
<dbReference type="InterPro" id="IPR033010">
    <property type="entry name" value="Cdc20/Fizzy"/>
</dbReference>
<comment type="similarity">
    <text evidence="1">Belongs to the WD repeat CDC20/Fizzy family.</text>
</comment>
<protein>
    <recommendedName>
        <fullName evidence="9">CDC20/Fizzy WD40 domain-containing protein</fullName>
    </recommendedName>
</protein>
<evidence type="ECO:0000256" key="7">
    <source>
        <dbReference type="PROSITE-ProRule" id="PRU00221"/>
    </source>
</evidence>
<evidence type="ECO:0000256" key="5">
    <source>
        <dbReference type="ARBA" id="ARBA00022776"/>
    </source>
</evidence>
<dbReference type="GO" id="GO:0051301">
    <property type="term" value="P:cell division"/>
    <property type="evidence" value="ECO:0007669"/>
    <property type="project" value="UniProtKB-KW"/>
</dbReference>
<dbReference type="InterPro" id="IPR001680">
    <property type="entry name" value="WD40_rpt"/>
</dbReference>
<keyword evidence="2 7" id="KW-0853">WD repeat</keyword>
<dbReference type="SMART" id="SM00320">
    <property type="entry name" value="WD40"/>
    <property type="match status" value="6"/>
</dbReference>
<dbReference type="Proteomes" id="UP000559027">
    <property type="component" value="Unassembled WGS sequence"/>
</dbReference>
<feature type="domain" description="CDC20/Fizzy WD40" evidence="9">
    <location>
        <begin position="166"/>
        <end position="524"/>
    </location>
</feature>
<dbReference type="OrthoDB" id="10263272at2759"/>
<gene>
    <name evidence="10" type="ORF">D9756_008049</name>
</gene>
<keyword evidence="3" id="KW-0132">Cell division</keyword>
<dbReference type="PANTHER" id="PTHR19918">
    <property type="entry name" value="CELL DIVISION CYCLE 20 CDC20 FIZZY -RELATED"/>
    <property type="match status" value="1"/>
</dbReference>
<organism evidence="10 11">
    <name type="scientific">Leucocoprinus leucothites</name>
    <dbReference type="NCBI Taxonomy" id="201217"/>
    <lineage>
        <taxon>Eukaryota</taxon>
        <taxon>Fungi</taxon>
        <taxon>Dikarya</taxon>
        <taxon>Basidiomycota</taxon>
        <taxon>Agaricomycotina</taxon>
        <taxon>Agaricomycetes</taxon>
        <taxon>Agaricomycetidae</taxon>
        <taxon>Agaricales</taxon>
        <taxon>Agaricineae</taxon>
        <taxon>Agaricaceae</taxon>
        <taxon>Leucocoprinus</taxon>
    </lineage>
</organism>
<dbReference type="Pfam" id="PF24807">
    <property type="entry name" value="WD40_CDC20-Fz"/>
    <property type="match status" value="1"/>
</dbReference>
<sequence length="546" mass="60446">MYSTPGPNGDCTLRTPLPTISRKRLRSYASVTNLESHKRKRTSLILHDDDKENERSSGTGLGHTDSPLNRFIPSRPKMDMPLQITPRTNRISKQFGLLGDRILNFQDDTTDFSNTQASPNLVTTNDINTLHLLRKNASSLFSSIPPAKPTSVTENLLKKRQCLVVLDSPNIQPHLDAYPISWSKQNLIAVSCGRDVYYQNLNTKAVAHLCRSQVSSSSIWAIEWAGTKRETYLASGMEDGYLQIWDSMRSGTEHSSGTIPRSSGSLVQTYQIAEDAKVSAMAWAEDGDVLAVGAKDKKVSILDVRVEHVVGIAGLHKDRVLGMSWSTDGNFLASSDYGGNVHIWDKRAGKTLAEFRGAHSSKMIHRAPVKALAWCSWKSDLLATGSYSPEGKIKIWNTSTFTSHTPEPVQTIPLNTAVYSLQWSPHCKELLSTHGVSFTPIYSRHSQRYNTINGTSESSTNTSQHVKAVLSPLANSITVHDYPSGKRLMSLSNAHLSAVSHSCLGPDGENVFTVSPAEETIKMWQVWGKRPEPPRERSAFDKHLIR</sequence>
<evidence type="ECO:0000256" key="2">
    <source>
        <dbReference type="ARBA" id="ARBA00022574"/>
    </source>
</evidence>
<feature type="region of interest" description="Disordered" evidence="8">
    <location>
        <begin position="42"/>
        <end position="81"/>
    </location>
</feature>
<dbReference type="GO" id="GO:1990757">
    <property type="term" value="F:ubiquitin ligase activator activity"/>
    <property type="evidence" value="ECO:0007669"/>
    <property type="project" value="TreeGrafter"/>
</dbReference>
<reference evidence="10 11" key="1">
    <citation type="journal article" date="2020" name="ISME J.">
        <title>Uncovering the hidden diversity of litter-decomposition mechanisms in mushroom-forming fungi.</title>
        <authorList>
            <person name="Floudas D."/>
            <person name="Bentzer J."/>
            <person name="Ahren D."/>
            <person name="Johansson T."/>
            <person name="Persson P."/>
            <person name="Tunlid A."/>
        </authorList>
    </citation>
    <scope>NUCLEOTIDE SEQUENCE [LARGE SCALE GENOMIC DNA]</scope>
    <source>
        <strain evidence="10 11">CBS 146.42</strain>
    </source>
</reference>
<keyword evidence="5" id="KW-0498">Mitosis</keyword>
<accession>A0A8H5D611</accession>
<dbReference type="PROSITE" id="PS50294">
    <property type="entry name" value="WD_REPEATS_REGION"/>
    <property type="match status" value="1"/>
</dbReference>
<dbReference type="EMBL" id="JAACJO010000010">
    <property type="protein sequence ID" value="KAF5353378.1"/>
    <property type="molecule type" value="Genomic_DNA"/>
</dbReference>
<evidence type="ECO:0000259" key="9">
    <source>
        <dbReference type="Pfam" id="PF24807"/>
    </source>
</evidence>
<feature type="repeat" description="WD" evidence="7">
    <location>
        <begin position="313"/>
        <end position="354"/>
    </location>
</feature>
<dbReference type="PROSITE" id="PS50082">
    <property type="entry name" value="WD_REPEATS_2"/>
    <property type="match status" value="1"/>
</dbReference>
<keyword evidence="11" id="KW-1185">Reference proteome</keyword>
<keyword evidence="4" id="KW-0677">Repeat</keyword>
<dbReference type="InterPro" id="IPR015943">
    <property type="entry name" value="WD40/YVTN_repeat-like_dom_sf"/>
</dbReference>
<feature type="compositionally biased region" description="Basic and acidic residues" evidence="8">
    <location>
        <begin position="46"/>
        <end position="55"/>
    </location>
</feature>
<dbReference type="SUPFAM" id="SSF50978">
    <property type="entry name" value="WD40 repeat-like"/>
    <property type="match status" value="1"/>
</dbReference>
<keyword evidence="6" id="KW-0131">Cell cycle</keyword>
<dbReference type="GO" id="GO:0010997">
    <property type="term" value="F:anaphase-promoting complex binding"/>
    <property type="evidence" value="ECO:0007669"/>
    <property type="project" value="InterPro"/>
</dbReference>
<evidence type="ECO:0000256" key="8">
    <source>
        <dbReference type="SAM" id="MobiDB-lite"/>
    </source>
</evidence>
<dbReference type="GO" id="GO:0031145">
    <property type="term" value="P:anaphase-promoting complex-dependent catabolic process"/>
    <property type="evidence" value="ECO:0007669"/>
    <property type="project" value="TreeGrafter"/>
</dbReference>
<dbReference type="GO" id="GO:1905786">
    <property type="term" value="P:positive regulation of anaphase-promoting complex-dependent catabolic process"/>
    <property type="evidence" value="ECO:0007669"/>
    <property type="project" value="TreeGrafter"/>
</dbReference>
<comment type="caution">
    <text evidence="10">The sequence shown here is derived from an EMBL/GenBank/DDBJ whole genome shotgun (WGS) entry which is preliminary data.</text>
</comment>
<evidence type="ECO:0000256" key="4">
    <source>
        <dbReference type="ARBA" id="ARBA00022737"/>
    </source>
</evidence>
<evidence type="ECO:0000256" key="1">
    <source>
        <dbReference type="ARBA" id="ARBA00006445"/>
    </source>
</evidence>